<sequence>MDVDIELPDADTALVCGEEPMMPTDKRLGGRDQYHRAPSCLLRDHDTLDGRVKLENPDSVKAEGHECQEEATAGTEASMGQEDHGTGGDERQRLYRQAAVELYTKLAKMMSRTSVVPPPLPDAEPENATAEAVEAPPEGQGDGEAAEGDADAGGAPEGEVGAVDDGGDVEKDLELIREKGVSPLSMGAPWPTGSHLGAACRIKKTINSYVDALGDPKWFEEFILGAVHALHRRYQKHKPSIIGKCSFEVQLAYTQVDNRLAALITLHKTIKSWIEAQVDMLLQETLAPFSVMVSYFLHSDSAMSEELNIILTYATFQGMSLKLESVAHAIETFDVSILTHISELAKAKPEEPAPEATPAVKAEEGSTATASAGTGTKRGKTAKESIKRAGEELKQRAAIGQTPIYHLSVMVSEAVRTWITELPEWWIKDELKAYDLVVEIEVIVKQWDAKERNMRTDLEDDTSFAVIAKCAHHTESARPSSSDARHARRVILDQVRQPSSPASELARTLQACPVGKAMMEASRLHVAQSIEDDAATGKFEASSKRFESHFAECFDDLPQWIARMRRISVEDGFGFIDDLFKNMCPFFASAHGAMQKWSAASVHSNLDYMASNLSNSMDLIRIGRHMLIDIWGELVLPILPTLSDALLARTNGYDIQGGDDGHPLMDMDQKSEHDEAITEVKASHDKTIEHFSATAVLVKESITSFGNTLTDINTRWENAKVALLGRVGEAIYDKLPEEFVSNPVKLQSSIGHATDLLKEMLTFMEYCVKLTDMKAHVMQIAEQQEEFTNTVVKFAGMLNWMIREIFEFDADSLATDQCRVLKVSDVFRQFVNDGRARRGASRPGTPIYTDAADNFVNGLLAEIAPKLSFGLGEVSESVVREIAQEQAFARLVTDADITAVLLPGVAWADGSQIDDAAVEAVPYNKAFSDLVSFMQAGSISDILIPGASKDGLEARMPVDLAKLYLDIVTQVKDLVGIAAQLHSNLYMDQKASEEDMFDKALARMDKLLSSKEVHEFEKQGWALTVTPQSARQWISALAVYSCSCRNQLFKNLEAVLQCHSKACKGILPELDAAVDSSGRFNEKLGLKLFNNQQGVVNAYNKVHKSMSHLVRAGKLLELVPTVAEHDLTAEAVATGVTCMAIGLAKGRAAPPGAKANQVVAMTRGVQMLEDLKTSPTGPARAAAFLERYKTDKAKDVPTCFWAEFEAISAEDRGAPAAVGAEAPPAADGSGGCCGGAARAASGSQCYTPQPKGTGPPSQGTATKTKQEQHDSGGASSSAAGAKRGAPSSRPAGLKRAKR</sequence>
<feature type="region of interest" description="Disordered" evidence="1">
    <location>
        <begin position="56"/>
        <end position="91"/>
    </location>
</feature>
<reference evidence="2" key="1">
    <citation type="submission" date="2023-10" db="EMBL/GenBank/DDBJ databases">
        <authorList>
            <person name="Chen Y."/>
            <person name="Shah S."/>
            <person name="Dougan E. K."/>
            <person name="Thang M."/>
            <person name="Chan C."/>
        </authorList>
    </citation>
    <scope>NUCLEOTIDE SEQUENCE [LARGE SCALE GENOMIC DNA]</scope>
</reference>
<feature type="region of interest" description="Disordered" evidence="1">
    <location>
        <begin position="113"/>
        <end position="167"/>
    </location>
</feature>
<gene>
    <name evidence="2" type="ORF">PCOR1329_LOCUS31263</name>
</gene>
<accession>A0ABN9SP45</accession>
<feature type="region of interest" description="Disordered" evidence="1">
    <location>
        <begin position="1218"/>
        <end position="1298"/>
    </location>
</feature>
<evidence type="ECO:0000313" key="3">
    <source>
        <dbReference type="Proteomes" id="UP001189429"/>
    </source>
</evidence>
<feature type="compositionally biased region" description="Low complexity" evidence="1">
    <location>
        <begin position="152"/>
        <end position="163"/>
    </location>
</feature>
<dbReference type="EMBL" id="CAUYUJ010012259">
    <property type="protein sequence ID" value="CAK0833633.1"/>
    <property type="molecule type" value="Genomic_DNA"/>
</dbReference>
<proteinExistence type="predicted"/>
<feature type="region of interest" description="Disordered" evidence="1">
    <location>
        <begin position="348"/>
        <end position="384"/>
    </location>
</feature>
<comment type="caution">
    <text evidence="2">The sequence shown here is derived from an EMBL/GenBank/DDBJ whole genome shotgun (WGS) entry which is preliminary data.</text>
</comment>
<protein>
    <recommendedName>
        <fullName evidence="4">Exocyst complex component Sec6</fullName>
    </recommendedName>
</protein>
<feature type="compositionally biased region" description="Basic and acidic residues" evidence="1">
    <location>
        <begin position="81"/>
        <end position="91"/>
    </location>
</feature>
<keyword evidence="3" id="KW-1185">Reference proteome</keyword>
<feature type="compositionally biased region" description="Low complexity" evidence="1">
    <location>
        <begin position="1218"/>
        <end position="1227"/>
    </location>
</feature>
<evidence type="ECO:0000313" key="2">
    <source>
        <dbReference type="EMBL" id="CAK0833633.1"/>
    </source>
</evidence>
<evidence type="ECO:0000256" key="1">
    <source>
        <dbReference type="SAM" id="MobiDB-lite"/>
    </source>
</evidence>
<name>A0ABN9SP45_9DINO</name>
<organism evidence="2 3">
    <name type="scientific">Prorocentrum cordatum</name>
    <dbReference type="NCBI Taxonomy" id="2364126"/>
    <lineage>
        <taxon>Eukaryota</taxon>
        <taxon>Sar</taxon>
        <taxon>Alveolata</taxon>
        <taxon>Dinophyceae</taxon>
        <taxon>Prorocentrales</taxon>
        <taxon>Prorocentraceae</taxon>
        <taxon>Prorocentrum</taxon>
    </lineage>
</organism>
<evidence type="ECO:0008006" key="4">
    <source>
        <dbReference type="Google" id="ProtNLM"/>
    </source>
</evidence>
<feature type="compositionally biased region" description="Basic and acidic residues" evidence="1">
    <location>
        <begin position="56"/>
        <end position="68"/>
    </location>
</feature>
<feature type="compositionally biased region" description="Low complexity" evidence="1">
    <location>
        <begin position="354"/>
        <end position="375"/>
    </location>
</feature>
<dbReference type="Proteomes" id="UP001189429">
    <property type="component" value="Unassembled WGS sequence"/>
</dbReference>
<feature type="compositionally biased region" description="Low complexity" evidence="1">
    <location>
        <begin position="1235"/>
        <end position="1245"/>
    </location>
</feature>
<feature type="compositionally biased region" description="Low complexity" evidence="1">
    <location>
        <begin position="1271"/>
        <end position="1288"/>
    </location>
</feature>